<accession>A0A1A8EKW8</accession>
<name>A0A1A8EKW8_9TELE</name>
<dbReference type="Pfam" id="PF25298">
    <property type="entry name" value="Baculo_FP_2nd"/>
    <property type="match status" value="1"/>
</dbReference>
<gene>
    <name evidence="3" type="primary">Nfu_g_1_002966</name>
</gene>
<evidence type="ECO:0000256" key="1">
    <source>
        <dbReference type="SAM" id="Coils"/>
    </source>
</evidence>
<evidence type="ECO:0000259" key="2">
    <source>
        <dbReference type="Pfam" id="PF25298"/>
    </source>
</evidence>
<feature type="domain" description="FP protein C-terminal" evidence="2">
    <location>
        <begin position="170"/>
        <end position="225"/>
    </location>
</feature>
<protein>
    <recommendedName>
        <fullName evidence="2">FP protein C-terminal domain-containing protein</fullName>
    </recommendedName>
</protein>
<sequence length="225" mass="25610">MEKDLDEVKKSLNFMSAELTKVVTQQSDLMKLIVEVQNLREIIKEKDKKIEELENRVEQLEQHARMEEVVISGLETTHRTYARAASGGNAGEDAPAEELLSLEKQVIQFFGSKGISIDSTTIAACYTIPKKQAKKQKTIIQFVSRKHKVDLLKVAKKLKGTGVYVNEHLTKKNAEIAWQARVLKKERKIQDTWIRNCKVMIKLNGPPEQAKVVSIRSLSELEKLK</sequence>
<dbReference type="EMBL" id="HAEB01001288">
    <property type="protein sequence ID" value="SBQ47763.1"/>
    <property type="molecule type" value="Transcribed_RNA"/>
</dbReference>
<reference evidence="3" key="1">
    <citation type="submission" date="2016-05" db="EMBL/GenBank/DDBJ databases">
        <authorList>
            <person name="Lavstsen T."/>
            <person name="Jespersen J.S."/>
        </authorList>
    </citation>
    <scope>NUCLEOTIDE SEQUENCE</scope>
    <source>
        <tissue evidence="3">Brain</tissue>
    </source>
</reference>
<organism evidence="3">
    <name type="scientific">Nothobranchius korthausae</name>
    <dbReference type="NCBI Taxonomy" id="1143690"/>
    <lineage>
        <taxon>Eukaryota</taxon>
        <taxon>Metazoa</taxon>
        <taxon>Chordata</taxon>
        <taxon>Craniata</taxon>
        <taxon>Vertebrata</taxon>
        <taxon>Euteleostomi</taxon>
        <taxon>Actinopterygii</taxon>
        <taxon>Neopterygii</taxon>
        <taxon>Teleostei</taxon>
        <taxon>Neoteleostei</taxon>
        <taxon>Acanthomorphata</taxon>
        <taxon>Ovalentaria</taxon>
        <taxon>Atherinomorphae</taxon>
        <taxon>Cyprinodontiformes</taxon>
        <taxon>Nothobranchiidae</taxon>
        <taxon>Nothobranchius</taxon>
    </lineage>
</organism>
<keyword evidence="1" id="KW-0175">Coiled coil</keyword>
<feature type="coiled-coil region" evidence="1">
    <location>
        <begin position="29"/>
        <end position="70"/>
    </location>
</feature>
<reference evidence="3" key="2">
    <citation type="submission" date="2016-06" db="EMBL/GenBank/DDBJ databases">
        <title>The genome of a short-lived fish provides insights into sex chromosome evolution and the genetic control of aging.</title>
        <authorList>
            <person name="Reichwald K."/>
            <person name="Felder M."/>
            <person name="Petzold A."/>
            <person name="Koch P."/>
            <person name="Groth M."/>
            <person name="Platzer M."/>
        </authorList>
    </citation>
    <scope>NUCLEOTIDE SEQUENCE</scope>
    <source>
        <tissue evidence="3">Brain</tissue>
    </source>
</reference>
<proteinExistence type="predicted"/>
<evidence type="ECO:0000313" key="3">
    <source>
        <dbReference type="EMBL" id="SBQ47763.1"/>
    </source>
</evidence>
<dbReference type="AlphaFoldDB" id="A0A1A8EKW8"/>
<dbReference type="InterPro" id="IPR057251">
    <property type="entry name" value="FP_C"/>
</dbReference>